<dbReference type="Bgee" id="ENSXETG00000006802">
    <property type="expression patterns" value="Expressed in skeletal muscle tissue and 1 other cell type or tissue"/>
</dbReference>
<keyword evidence="8" id="KW-0677">Repeat</keyword>
<dbReference type="Pfam" id="PF00090">
    <property type="entry name" value="TSP_1"/>
    <property type="match status" value="1"/>
</dbReference>
<dbReference type="FunFam" id="2.20.100.10:FF:000005">
    <property type="entry name" value="ADAM metallopeptidase with thrombospondin type 1 motif 9"/>
    <property type="match status" value="9"/>
</dbReference>
<evidence type="ECO:0000256" key="17">
    <source>
        <dbReference type="PROSITE-ProRule" id="PRU00276"/>
    </source>
</evidence>
<dbReference type="Pfam" id="PF01562">
    <property type="entry name" value="Pep_M12B_propep"/>
    <property type="match status" value="1"/>
</dbReference>
<dbReference type="InterPro" id="IPR010294">
    <property type="entry name" value="ADAMTS_spacer1"/>
</dbReference>
<feature type="binding site" evidence="15 17">
    <location>
        <position position="415"/>
    </location>
    <ligand>
        <name>Zn(2+)</name>
        <dbReference type="ChEBI" id="CHEBI:29105"/>
        <note>catalytic</note>
    </ligand>
</feature>
<evidence type="ECO:0000259" key="20">
    <source>
        <dbReference type="PROSITE" id="PS50215"/>
    </source>
</evidence>
<evidence type="ECO:0000259" key="21">
    <source>
        <dbReference type="PROSITE" id="PS51046"/>
    </source>
</evidence>
<evidence type="ECO:0000256" key="5">
    <source>
        <dbReference type="ARBA" id="ARBA00022685"/>
    </source>
</evidence>
<feature type="disulfide bond" evidence="16">
    <location>
        <begin position="571"/>
        <end position="608"/>
    </location>
</feature>
<dbReference type="Pfam" id="PF08685">
    <property type="entry name" value="GON"/>
    <property type="match status" value="1"/>
</dbReference>
<dbReference type="GeneTree" id="ENSGT00940000158636"/>
<feature type="domain" description="Peptidase M12B" evidence="20">
    <location>
        <begin position="261"/>
        <end position="470"/>
    </location>
</feature>
<feature type="binding site" evidence="15 17">
    <location>
        <position position="409"/>
    </location>
    <ligand>
        <name>Zn(2+)</name>
        <dbReference type="ChEBI" id="CHEBI:29105"/>
        <note>catalytic</note>
    </ligand>
</feature>
<dbReference type="Pfam" id="PF19236">
    <property type="entry name" value="ADAMTS_CR_3"/>
    <property type="match status" value="1"/>
</dbReference>
<evidence type="ECO:0000256" key="12">
    <source>
        <dbReference type="ARBA" id="ARBA00023157"/>
    </source>
</evidence>
<feature type="disulfide bond" evidence="16">
    <location>
        <begin position="421"/>
        <end position="449"/>
    </location>
</feature>
<keyword evidence="15" id="KW-0106">Calcium</keyword>
<evidence type="ECO:0000256" key="10">
    <source>
        <dbReference type="ARBA" id="ARBA00022833"/>
    </source>
</evidence>
<evidence type="ECO:0000256" key="6">
    <source>
        <dbReference type="ARBA" id="ARBA00022723"/>
    </source>
</evidence>
<comment type="cofactor">
    <cofactor evidence="15">
        <name>Zn(2+)</name>
        <dbReference type="ChEBI" id="CHEBI:29105"/>
    </cofactor>
    <text evidence="15">Binds 1 zinc ion per subunit.</text>
</comment>
<name>A0A6I8T221_XENTR</name>
<dbReference type="PANTHER" id="PTHR13723:SF165">
    <property type="entry name" value="A DISINTEGRIN AND METALLOPROTEINASE WITH THROMBOSPONDIN MOTIFS 20"/>
    <property type="match status" value="1"/>
</dbReference>
<dbReference type="InterPro" id="IPR012314">
    <property type="entry name" value="Pept_M12B_GON-ADAMTSs"/>
</dbReference>
<gene>
    <name evidence="22" type="primary">adamts20</name>
</gene>
<dbReference type="InterPro" id="IPR041645">
    <property type="entry name" value="ADAMTS_CR_2"/>
</dbReference>
<feature type="binding site" evidence="15 17">
    <location>
        <position position="405"/>
    </location>
    <ligand>
        <name>Zn(2+)</name>
        <dbReference type="ChEBI" id="CHEBI:29105"/>
        <note>catalytic</note>
    </ligand>
</feature>
<feature type="chain" id="PRO_5030156205" evidence="19">
    <location>
        <begin position="23"/>
        <end position="1916"/>
    </location>
</feature>
<dbReference type="FunFam" id="3.40.390.10:FF:000001">
    <property type="entry name" value="A disintegrin and metalloproteinase with thrombospondin motifs 1"/>
    <property type="match status" value="1"/>
</dbReference>
<evidence type="ECO:0000256" key="3">
    <source>
        <dbReference type="ARBA" id="ARBA00022530"/>
    </source>
</evidence>
<dbReference type="Gene3D" id="3.40.390.10">
    <property type="entry name" value="Collagenase (Catalytic Domain)"/>
    <property type="match status" value="1"/>
</dbReference>
<comment type="caution">
    <text evidence="17">Lacks conserved residue(s) required for the propagation of feature annotation.</text>
</comment>
<dbReference type="Xenbase" id="XB-GENE-949936">
    <property type="gene designation" value="adamts20"/>
</dbReference>
<dbReference type="Gene3D" id="2.20.100.10">
    <property type="entry name" value="Thrombospondin type-1 (TSP1) repeat"/>
    <property type="match status" value="11"/>
</dbReference>
<feature type="disulfide bond" evidence="16">
    <location>
        <begin position="492"/>
        <end position="514"/>
    </location>
</feature>
<evidence type="ECO:0000256" key="4">
    <source>
        <dbReference type="ARBA" id="ARBA00022670"/>
    </source>
</evidence>
<keyword evidence="2" id="KW-0964">Secreted</keyword>
<proteinExistence type="predicted"/>
<feature type="signal peptide" evidence="19">
    <location>
        <begin position="1"/>
        <end position="22"/>
    </location>
</feature>
<feature type="binding site" evidence="15">
    <location>
        <position position="347"/>
    </location>
    <ligand>
        <name>Ca(2+)</name>
        <dbReference type="ChEBI" id="CHEBI:29108"/>
        <label>1</label>
    </ligand>
</feature>
<keyword evidence="3" id="KW-0272">Extracellular matrix</keyword>
<feature type="disulfide bond" evidence="16">
    <location>
        <begin position="575"/>
        <end position="613"/>
    </location>
</feature>
<keyword evidence="4" id="KW-0645">Protease</keyword>
<keyword evidence="11" id="KW-0482">Metalloprotease</keyword>
<evidence type="ECO:0000256" key="1">
    <source>
        <dbReference type="ARBA" id="ARBA00004498"/>
    </source>
</evidence>
<dbReference type="Pfam" id="PF05986">
    <property type="entry name" value="ADAMTS_spacer1"/>
    <property type="match status" value="1"/>
</dbReference>
<feature type="disulfide bond" evidence="16">
    <location>
        <begin position="503"/>
        <end position="524"/>
    </location>
</feature>
<dbReference type="SUPFAM" id="SSF82895">
    <property type="entry name" value="TSP-1 type 1 repeat"/>
    <property type="match status" value="12"/>
</dbReference>
<feature type="disulfide bond" evidence="16">
    <location>
        <begin position="365"/>
        <end position="371"/>
    </location>
</feature>
<dbReference type="GO" id="GO:0006508">
    <property type="term" value="P:proteolysis"/>
    <property type="evidence" value="ECO:0007669"/>
    <property type="project" value="UniProtKB-KW"/>
</dbReference>
<keyword evidence="13" id="KW-0325">Glycoprotein</keyword>
<keyword evidence="6 15" id="KW-0479">Metal-binding</keyword>
<feature type="disulfide bond" evidence="16">
    <location>
        <begin position="336"/>
        <end position="389"/>
    </location>
</feature>
<dbReference type="InterPro" id="IPR036383">
    <property type="entry name" value="TSP1_rpt_sf"/>
</dbReference>
<sequence>MLIANWLAGLVCHLCFLHTSSWEQRLHPTQAGFVKKLSSYEIVIPSRINDFGEVFPHNQHFRRRKRSVQFQLSESNGYRTHYRFTAYGQYFQFNLTLDAGFIADSYNITHIGTYSQLHFDSSDLRHCFYSGHVNALKTNTAIFSLCGGMIGTFKAHDGEYFLEPLMKPDGGDHEDEHNKPHLIYKHEGKHLNTSGKEQKKCDISELKKKEELHLHLSDSMEQDAASFQDLSVLHYSLQNTTHEEGASRSHIRKKRFLSYPRFVEVMVTADARMAHHHGHNLQHYILTLMSIVAAIYKDQSIGNLINIMIVKLVIIHSEQDGPVITFNAATTLHNFCLWQRTQNILDDSHPAHYDTAVLLTREDICRASDKCDTLGLAELGTMCDPHRSCSISEENGLGTAFTIAHELGHVFNMPHDDSIKCKETGFKNEFHVMAATLNYNTSPWTWSKCSQKYITEFLDTGYGECLLDKPNGRIYEFSNQLPGVIYNVNKQCELMFGTGSQVCPYMKQCKRLWCTSTEGIQKGCRTQHMPLADGSDCGPHMYCRSGICVNKAMDTRPVDGEWGPWGSYSSCSRICGGGIKTITRDCNQPEPRNGGKYCVGRRMKFRSCNTDSCPRGRKDFRDEQCTSFDGKHFNINGLTGSVRWIPKYSGILMKDRCKLFCRVSGTSSYYQLKDRVIDGTSCGPESDDICVQGLCRQAGCDHVLNSKAKRDKCGVCGGDNSSCKTVAGTFNTAQYGYNTIIKIPTGATNIDVRQHSFSGYPEDDNYLALSDTKGNFVLNGNFVVSRFKREINIKGTTFEYSGSDNAIERINCTDRLEEELILQVLCVGSLFNPDVRYTFNIPTEDKIAQFLWDPYGPWQNCNKMCQGVRERKVTCVRRSDRVVVSEQRCKHLPQPEKITETCNNDCQLRWYVAGQSECTSQCGPGHRTLDIRCIKYSTKGSSTPVDDKFCSGQSKPSNKEFCHGDCFSSSWHYTEWSQCSLSCGRGIQTREAFCMSNFGRRLSDRECIDQQKVIRQSCSEFSCPVWHTSEWSECAVTCGKGTKYRHVSCQLNGEKLDENYCSLSSKPLSVQSCEHEECASWKVGPWAPCAVTCGHGFQMRRVTCVSGTYLEILDEHECNAASRPTDTQDCDNPSCPKTLVTSPSVDQRPKHVQWRFGSWTPCSASCGRGNRARYVSCRDAFGGVAEEPFCTHLPRPAEVEPCFTPCGEWQSGDWTPCSVTCGKGKLMRQVICTSYNGRTEDSNCDSETQPAAEQECIMVPCNKYIHYPFNHGYPVRNSQSANPHINREHDTSGSINHRNNLPRENQWRTGPWGACSSTCAGGFEQRMVVCQDEEGRSSSLCDEASKPVESRHCDSGPCPQWSHGTWGECTQTCGGGMRTRLVVCQLTSGQVLDDQNCEILDKPPNMAQCNNHACPADAFWHPGPWKSCSASCGKGVKYRNVHCVTKDKHIMDDQICQHLKKPRVRKYCKLGKCPSWKAKKWMECSVSCGIGIQRREVYCRLKGQGKIQEEFCNSSTRPDSQKQCFLPECMHYFWLTDEWPDCSSECKHKEYRRRVRCVDSNKSPVNDNYCDPTTKPLSKKCKNVPCKYIVVTEDMSKCAGICWYGYKHKRTFCQKVPATNNKNSTDLRAVSYKRCPLRPFPFAHKCNGNGCVQAITWQVGKWSMCSVTCGNGIMERSVVCMRDNNSSSNLCPLHVKPPARKSCFSKNCEYKSCKDLSLLSNIQKDGEYVLNISNRNVQIYCSGMQTESPKEYITLVKGETDNFSEVFGYRLKNPYECPFNGSRKQDCACKNDYLAAGYTAFSKVRLDVISMQIKTTDLHFAHTVLGRPVPFATAGDCYSAAKCPQGQFSINLSGTDFRLSEAVRWIAQGNYAAMNIHRSPDGTKIYGRCGGYCGKCVPHPSPSEENYRHKRTRKSG</sequence>
<feature type="active site" evidence="14 17">
    <location>
        <position position="406"/>
    </location>
</feature>
<organism evidence="22">
    <name type="scientific">Xenopus tropicalis</name>
    <name type="common">Western clawed frog</name>
    <name type="synonym">Silurana tropicalis</name>
    <dbReference type="NCBI Taxonomy" id="8364"/>
    <lineage>
        <taxon>Eukaryota</taxon>
        <taxon>Metazoa</taxon>
        <taxon>Chordata</taxon>
        <taxon>Craniata</taxon>
        <taxon>Vertebrata</taxon>
        <taxon>Euteleostomi</taxon>
        <taxon>Amphibia</taxon>
        <taxon>Batrachia</taxon>
        <taxon>Anura</taxon>
        <taxon>Pipoidea</taxon>
        <taxon>Pipidae</taxon>
        <taxon>Xenopodinae</taxon>
        <taxon>Xenopus</taxon>
        <taxon>Silurana</taxon>
    </lineage>
</organism>
<feature type="binding site" evidence="15">
    <location>
        <position position="264"/>
    </location>
    <ligand>
        <name>Ca(2+)</name>
        <dbReference type="ChEBI" id="CHEBI:29108"/>
        <label>2</label>
    </ligand>
</feature>
<dbReference type="InterPro" id="IPR013273">
    <property type="entry name" value="ADAMTS/ADAMTS-like"/>
</dbReference>
<evidence type="ECO:0000256" key="8">
    <source>
        <dbReference type="ARBA" id="ARBA00022737"/>
    </source>
</evidence>
<dbReference type="PANTHER" id="PTHR13723">
    <property type="entry name" value="ADAMTS A DISINTEGRIN AND METALLOPROTEASE WITH THROMBOSPONDIN MOTIFS PROTEASE"/>
    <property type="match status" value="1"/>
</dbReference>
<evidence type="ECO:0000256" key="14">
    <source>
        <dbReference type="PIRSR" id="PIRSR613273-1"/>
    </source>
</evidence>
<dbReference type="PROSITE" id="PS50092">
    <property type="entry name" value="TSP1"/>
    <property type="match status" value="12"/>
</dbReference>
<evidence type="ECO:0000256" key="16">
    <source>
        <dbReference type="PIRSR" id="PIRSR613273-3"/>
    </source>
</evidence>
<evidence type="ECO:0000313" key="22">
    <source>
        <dbReference type="Ensembl" id="ENSXETP00000101518"/>
    </source>
</evidence>
<dbReference type="InterPro" id="IPR050439">
    <property type="entry name" value="ADAMTS_ADAMTS-like"/>
</dbReference>
<evidence type="ECO:0000256" key="11">
    <source>
        <dbReference type="ARBA" id="ARBA00023049"/>
    </source>
</evidence>
<accession>A0A6I8T221</accession>
<evidence type="ECO:0000256" key="2">
    <source>
        <dbReference type="ARBA" id="ARBA00022525"/>
    </source>
</evidence>
<feature type="binding site" evidence="15">
    <location>
        <position position="264"/>
    </location>
    <ligand>
        <name>Ca(2+)</name>
        <dbReference type="ChEBI" id="CHEBI:29108"/>
        <label>1</label>
    </ligand>
</feature>
<dbReference type="InterPro" id="IPR024079">
    <property type="entry name" value="MetalloPept_cat_dom_sf"/>
</dbReference>
<feature type="binding site" evidence="15">
    <location>
        <position position="465"/>
    </location>
    <ligand>
        <name>Ca(2+)</name>
        <dbReference type="ChEBI" id="CHEBI:29108"/>
        <label>1</label>
    </ligand>
</feature>
<dbReference type="SUPFAM" id="SSF55486">
    <property type="entry name" value="Metalloproteases ('zincins'), catalytic domain"/>
    <property type="match status" value="1"/>
</dbReference>
<feature type="binding site" evidence="15">
    <location>
        <position position="354"/>
    </location>
    <ligand>
        <name>Ca(2+)</name>
        <dbReference type="ChEBI" id="CHEBI:29108"/>
        <label>1</label>
    </ligand>
</feature>
<dbReference type="SMART" id="SM00209">
    <property type="entry name" value="TSP1"/>
    <property type="match status" value="13"/>
</dbReference>
<feature type="compositionally biased region" description="Polar residues" evidence="18">
    <location>
        <begin position="1292"/>
        <end position="1303"/>
    </location>
</feature>
<dbReference type="GO" id="GO:0004222">
    <property type="term" value="F:metalloendopeptidase activity"/>
    <property type="evidence" value="ECO:0007669"/>
    <property type="project" value="InterPro"/>
</dbReference>
<evidence type="ECO:0000256" key="13">
    <source>
        <dbReference type="ARBA" id="ARBA00023180"/>
    </source>
</evidence>
<feature type="disulfide bond" evidence="16">
    <location>
        <begin position="383"/>
        <end position="465"/>
    </location>
</feature>
<feature type="binding site" evidence="15">
    <location>
        <position position="468"/>
    </location>
    <ligand>
        <name>Ca(2+)</name>
        <dbReference type="ChEBI" id="CHEBI:29108"/>
        <label>2</label>
    </ligand>
</feature>
<dbReference type="PROSITE" id="PS51046">
    <property type="entry name" value="GON"/>
    <property type="match status" value="1"/>
</dbReference>
<feature type="region of interest" description="Disordered" evidence="18">
    <location>
        <begin position="1281"/>
        <end position="1303"/>
    </location>
</feature>
<feature type="disulfide bond" evidence="16">
    <location>
        <begin position="537"/>
        <end position="548"/>
    </location>
</feature>
<feature type="disulfide bond" evidence="16">
    <location>
        <begin position="509"/>
        <end position="543"/>
    </location>
</feature>
<dbReference type="Pfam" id="PF19030">
    <property type="entry name" value="TSP1_ADAMTS"/>
    <property type="match status" value="11"/>
</dbReference>
<feature type="domain" description="GON" evidence="21">
    <location>
        <begin position="1709"/>
        <end position="1909"/>
    </location>
</feature>
<keyword evidence="7 19" id="KW-0732">Signal</keyword>
<dbReference type="InterPro" id="IPR002870">
    <property type="entry name" value="Peptidase_M12B_N"/>
</dbReference>
<feature type="binding site" evidence="15">
    <location>
        <position position="468"/>
    </location>
    <ligand>
        <name>Ca(2+)</name>
        <dbReference type="ChEBI" id="CHEBI:29108"/>
        <label>1</label>
    </ligand>
</feature>
<dbReference type="InterPro" id="IPR001590">
    <property type="entry name" value="Peptidase_M12B"/>
</dbReference>
<evidence type="ECO:0000256" key="15">
    <source>
        <dbReference type="PIRSR" id="PIRSR613273-2"/>
    </source>
</evidence>
<protein>
    <submittedName>
        <fullName evidence="22">ADAM metallopeptidase with thrombospondin type 1 motif 20</fullName>
    </submittedName>
</protein>
<keyword evidence="9" id="KW-0378">Hydrolase</keyword>
<dbReference type="InterPro" id="IPR045371">
    <property type="entry name" value="ADAMTS_CR_3"/>
</dbReference>
<dbReference type="Gene3D" id="3.40.1620.60">
    <property type="match status" value="2"/>
</dbReference>
<dbReference type="PRINTS" id="PR01857">
    <property type="entry name" value="ADAMTSFAMILY"/>
</dbReference>
<evidence type="ECO:0000256" key="19">
    <source>
        <dbReference type="SAM" id="SignalP"/>
    </source>
</evidence>
<dbReference type="FunCoup" id="A0A6I8T221">
    <property type="interactions" value="47"/>
</dbReference>
<comment type="subcellular location">
    <subcellularLocation>
        <location evidence="1">Secreted</location>
        <location evidence="1">Extracellular space</location>
        <location evidence="1">Extracellular matrix</location>
    </subcellularLocation>
</comment>
<dbReference type="InterPro" id="IPR000884">
    <property type="entry name" value="TSP1_rpt"/>
</dbReference>
<dbReference type="Pfam" id="PF17771">
    <property type="entry name" value="ADAMTS_CR_2"/>
    <property type="match status" value="1"/>
</dbReference>
<evidence type="ECO:0000256" key="9">
    <source>
        <dbReference type="ARBA" id="ARBA00022801"/>
    </source>
</evidence>
<dbReference type="GO" id="GO:0030198">
    <property type="term" value="P:extracellular matrix organization"/>
    <property type="evidence" value="ECO:0007669"/>
    <property type="project" value="InterPro"/>
</dbReference>
<dbReference type="Ensembl" id="ENSXETT00000081912">
    <property type="protein sequence ID" value="ENSXETP00000101518"/>
    <property type="gene ID" value="ENSXETG00000006802"/>
</dbReference>
<dbReference type="Pfam" id="PF01421">
    <property type="entry name" value="Reprolysin"/>
    <property type="match status" value="1"/>
</dbReference>
<dbReference type="GO" id="GO:0008270">
    <property type="term" value="F:zinc ion binding"/>
    <property type="evidence" value="ECO:0007669"/>
    <property type="project" value="InterPro"/>
</dbReference>
<evidence type="ECO:0000256" key="18">
    <source>
        <dbReference type="SAM" id="MobiDB-lite"/>
    </source>
</evidence>
<reference evidence="22" key="1">
    <citation type="journal article" date="2010" name="Science">
        <title>The genome of the Western clawed frog Xenopus tropicalis.</title>
        <authorList>
            <person name="Hellsten U."/>
            <person name="Harland R.M."/>
            <person name="Gilchrist M.J."/>
            <person name="Hendrix D."/>
            <person name="Jurka J."/>
            <person name="Kapitonov V."/>
            <person name="Ovcharenko I."/>
            <person name="Putnam N.H."/>
            <person name="Shu S."/>
            <person name="Taher L."/>
            <person name="Blitz I.L."/>
            <person name="Blumberg B."/>
            <person name="Dichmann D.S."/>
            <person name="Dubchak I."/>
            <person name="Amaya E."/>
            <person name="Detter J.C."/>
            <person name="Fletcher R."/>
            <person name="Gerhard D.S."/>
            <person name="Goodstein D."/>
            <person name="Graves T."/>
            <person name="Grigoriev I.V."/>
            <person name="Grimwood J."/>
            <person name="Kawashima T."/>
            <person name="Lindquist E."/>
            <person name="Lucas S.M."/>
            <person name="Mead P.E."/>
            <person name="Mitros T."/>
            <person name="Ogino H."/>
            <person name="Ohta Y."/>
            <person name="Poliakov A.V."/>
            <person name="Pollet N."/>
            <person name="Robert J."/>
            <person name="Salamov A."/>
            <person name="Sater A.K."/>
            <person name="Schmutz J."/>
            <person name="Terry A."/>
            <person name="Vize P.D."/>
            <person name="Warren W.C."/>
            <person name="Wells D."/>
            <person name="Wills A."/>
            <person name="Wilson R.K."/>
            <person name="Zimmerman L.B."/>
            <person name="Zorn A.M."/>
            <person name="Grainger R."/>
            <person name="Grammer T."/>
            <person name="Khokha M.K."/>
            <person name="Richardson P.M."/>
            <person name="Rokhsar D.S."/>
        </authorList>
    </citation>
    <scope>NUCLEOTIDE SEQUENCE [LARGE SCALE GENOMIC DNA]</scope>
    <source>
        <strain evidence="22">Nigerian</strain>
    </source>
</reference>
<keyword evidence="10 15" id="KW-0862">Zinc</keyword>
<keyword evidence="12 16" id="KW-1015">Disulfide bond</keyword>
<dbReference type="PROSITE" id="PS50215">
    <property type="entry name" value="ADAM_MEPRO"/>
    <property type="match status" value="1"/>
</dbReference>
<feature type="disulfide bond" evidence="16">
    <location>
        <begin position="586"/>
        <end position="598"/>
    </location>
</feature>
<feature type="binding site" evidence="15">
    <location>
        <position position="347"/>
    </location>
    <ligand>
        <name>Ca(2+)</name>
        <dbReference type="ChEBI" id="CHEBI:29108"/>
        <label>2</label>
    </ligand>
</feature>
<dbReference type="InParanoid" id="A0A6I8T221"/>
<reference evidence="22" key="2">
    <citation type="submission" date="2020-05" db="UniProtKB">
        <authorList>
            <consortium name="Ensembl"/>
        </authorList>
    </citation>
    <scope>IDENTIFICATION</scope>
</reference>
<keyword evidence="5" id="KW-0165">Cleavage on pair of basic residues</keyword>
<dbReference type="FunFam" id="2.20.100.10:FF:000006">
    <property type="entry name" value="A disintegrin and metalloproteinase with thrombospondin motifs 1"/>
    <property type="match status" value="1"/>
</dbReference>
<dbReference type="CDD" id="cd04273">
    <property type="entry name" value="ZnMc_ADAMTS_like"/>
    <property type="match status" value="1"/>
</dbReference>
<evidence type="ECO:0000256" key="7">
    <source>
        <dbReference type="ARBA" id="ARBA00022729"/>
    </source>
</evidence>
<dbReference type="FunFam" id="2.60.120.830:FF:000001">
    <property type="entry name" value="A disintegrin and metalloproteinase with thrombospondin motifs 1"/>
    <property type="match status" value="1"/>
</dbReference>
<dbReference type="Gene3D" id="2.60.120.830">
    <property type="match status" value="1"/>
</dbReference>